<dbReference type="EMBL" id="JACHEM010000009">
    <property type="protein sequence ID" value="MBB6437271.1"/>
    <property type="molecule type" value="Genomic_DNA"/>
</dbReference>
<evidence type="ECO:0000313" key="2">
    <source>
        <dbReference type="EMBL" id="MBB6437271.1"/>
    </source>
</evidence>
<keyword evidence="3" id="KW-1185">Reference proteome</keyword>
<proteinExistence type="predicted"/>
<dbReference type="PANTHER" id="PTHR47237:SF2">
    <property type="entry name" value="BLL4206 PROTEIN"/>
    <property type="match status" value="1"/>
</dbReference>
<dbReference type="InterPro" id="IPR041496">
    <property type="entry name" value="YitH/HolE_GNAT"/>
</dbReference>
<gene>
    <name evidence="2" type="ORF">HNQ79_003754</name>
</gene>
<comment type="caution">
    <text evidence="2">The sequence shown here is derived from an EMBL/GenBank/DDBJ whole genome shotgun (WGS) entry which is preliminary data.</text>
</comment>
<dbReference type="InterPro" id="IPR052729">
    <property type="entry name" value="Acyl/Acetyltrans_Enzymes"/>
</dbReference>
<evidence type="ECO:0000259" key="1">
    <source>
        <dbReference type="PROSITE" id="PS51186"/>
    </source>
</evidence>
<dbReference type="RefSeq" id="WP_185032451.1">
    <property type="nucleotide sequence ID" value="NZ_BNBN01000003.1"/>
</dbReference>
<dbReference type="InterPro" id="IPR016181">
    <property type="entry name" value="Acyl_CoA_acyltransferase"/>
</dbReference>
<dbReference type="PANTHER" id="PTHR47237">
    <property type="entry name" value="SLL0310 PROTEIN"/>
    <property type="match status" value="1"/>
</dbReference>
<feature type="domain" description="N-acetyltransferase" evidence="1">
    <location>
        <begin position="8"/>
        <end position="160"/>
    </location>
</feature>
<accession>A0A7X0HGL5</accession>
<sequence length="292" mass="31231">MPTPLAQFPVRRLTLRDLTACADLGEDRDWPRTEHAWGLLLTAGTGYGIDDPDADGTSLIATCTLTTYGADAPHAPAYAVVGMVLVAERHARQGLGLRLLRHALARAGDAQVSLYATEEGRGLYARLGFTAGGRAETLRGHFRSAGPPPSIATRPATPADLTALIRLDTEVFGHDRTAMIARLPAFADQLRVAEDRTGLLGYAAAWPDRHTQTVGPLIARDTDTAKALVASLASGTDRPLRIDVDEHHTQLCEWLRSHGLATAARQTVMTYGAPGLPGDPHRRFAPLSKATG</sequence>
<dbReference type="Pfam" id="PF18014">
    <property type="entry name" value="Acetyltransf_18"/>
    <property type="match status" value="1"/>
</dbReference>
<evidence type="ECO:0000313" key="3">
    <source>
        <dbReference type="Proteomes" id="UP000540423"/>
    </source>
</evidence>
<name>A0A7X0HGL5_9ACTN</name>
<dbReference type="InterPro" id="IPR000182">
    <property type="entry name" value="GNAT_dom"/>
</dbReference>
<dbReference type="Pfam" id="PF00583">
    <property type="entry name" value="Acetyltransf_1"/>
    <property type="match status" value="1"/>
</dbReference>
<dbReference type="CDD" id="cd04301">
    <property type="entry name" value="NAT_SF"/>
    <property type="match status" value="1"/>
</dbReference>
<keyword evidence="2" id="KW-0808">Transferase</keyword>
<protein>
    <submittedName>
        <fullName evidence="2">GNAT superfamily N-acetyltransferase</fullName>
    </submittedName>
</protein>
<dbReference type="PROSITE" id="PS51186">
    <property type="entry name" value="GNAT"/>
    <property type="match status" value="1"/>
</dbReference>
<organism evidence="2 3">
    <name type="scientific">Streptomyces candidus</name>
    <dbReference type="NCBI Taxonomy" id="67283"/>
    <lineage>
        <taxon>Bacteria</taxon>
        <taxon>Bacillati</taxon>
        <taxon>Actinomycetota</taxon>
        <taxon>Actinomycetes</taxon>
        <taxon>Kitasatosporales</taxon>
        <taxon>Streptomycetaceae</taxon>
        <taxon>Streptomyces</taxon>
    </lineage>
</organism>
<dbReference type="SUPFAM" id="SSF55729">
    <property type="entry name" value="Acyl-CoA N-acyltransferases (Nat)"/>
    <property type="match status" value="1"/>
</dbReference>
<reference evidence="2 3" key="1">
    <citation type="submission" date="2020-08" db="EMBL/GenBank/DDBJ databases">
        <title>Genomic Encyclopedia of Type Strains, Phase IV (KMG-IV): sequencing the most valuable type-strain genomes for metagenomic binning, comparative biology and taxonomic classification.</title>
        <authorList>
            <person name="Goeker M."/>
        </authorList>
    </citation>
    <scope>NUCLEOTIDE SEQUENCE [LARGE SCALE GENOMIC DNA]</scope>
    <source>
        <strain evidence="2 3">DSM 40141</strain>
    </source>
</reference>
<dbReference type="Gene3D" id="3.40.630.30">
    <property type="match status" value="1"/>
</dbReference>
<dbReference type="Proteomes" id="UP000540423">
    <property type="component" value="Unassembled WGS sequence"/>
</dbReference>
<dbReference type="AlphaFoldDB" id="A0A7X0HGL5"/>
<dbReference type="Gene3D" id="3.40.630.90">
    <property type="match status" value="1"/>
</dbReference>
<dbReference type="GO" id="GO:0016747">
    <property type="term" value="F:acyltransferase activity, transferring groups other than amino-acyl groups"/>
    <property type="evidence" value="ECO:0007669"/>
    <property type="project" value="InterPro"/>
</dbReference>